<proteinExistence type="inferred from homology"/>
<keyword evidence="5" id="KW-0808">Transferase</keyword>
<organism evidence="12">
    <name type="scientific">Blastobotrys adeninivorans</name>
    <name type="common">Yeast</name>
    <name type="synonym">Arxula adeninivorans</name>
    <dbReference type="NCBI Taxonomy" id="409370"/>
    <lineage>
        <taxon>Eukaryota</taxon>
        <taxon>Fungi</taxon>
        <taxon>Dikarya</taxon>
        <taxon>Ascomycota</taxon>
        <taxon>Saccharomycotina</taxon>
        <taxon>Dipodascomycetes</taxon>
        <taxon>Dipodascales</taxon>
        <taxon>Trichomonascaceae</taxon>
        <taxon>Blastobotrys</taxon>
    </lineage>
</organism>
<feature type="transmembrane region" description="Helical" evidence="11">
    <location>
        <begin position="80"/>
        <end position="99"/>
    </location>
</feature>
<keyword evidence="3" id="KW-0337">GPI-anchor biosynthesis</keyword>
<feature type="transmembrane region" description="Helical" evidence="11">
    <location>
        <begin position="27"/>
        <end position="45"/>
    </location>
</feature>
<dbReference type="GO" id="GO:0005789">
    <property type="term" value="C:endoplasmic reticulum membrane"/>
    <property type="evidence" value="ECO:0007669"/>
    <property type="project" value="UniProtKB-SubCell"/>
</dbReference>
<feature type="transmembrane region" description="Helical" evidence="11">
    <location>
        <begin position="364"/>
        <end position="383"/>
    </location>
</feature>
<evidence type="ECO:0000256" key="3">
    <source>
        <dbReference type="ARBA" id="ARBA00022502"/>
    </source>
</evidence>
<reference evidence="12" key="1">
    <citation type="submission" date="2014-02" db="EMBL/GenBank/DDBJ databases">
        <authorList>
            <person name="Genoscope - CEA"/>
        </authorList>
    </citation>
    <scope>NUCLEOTIDE SEQUENCE</scope>
    <source>
        <strain evidence="12">LS3</strain>
    </source>
</reference>
<dbReference type="PhylomeDB" id="A0A060SY73"/>
<dbReference type="GO" id="GO:0006506">
    <property type="term" value="P:GPI anchor biosynthetic process"/>
    <property type="evidence" value="ECO:0007669"/>
    <property type="project" value="UniProtKB-KW"/>
</dbReference>
<keyword evidence="8 11" id="KW-1133">Transmembrane helix</keyword>
<name>A0A060SY73_BLAAD</name>
<dbReference type="InterPro" id="IPR005599">
    <property type="entry name" value="GPI_mannosylTrfase"/>
</dbReference>
<feature type="transmembrane region" description="Helical" evidence="11">
    <location>
        <begin position="197"/>
        <end position="217"/>
    </location>
</feature>
<protein>
    <recommendedName>
        <fullName evidence="11">Mannosyltransferase</fullName>
        <ecNumber evidence="11">2.4.1.-</ecNumber>
    </recommendedName>
</protein>
<keyword evidence="9 11" id="KW-0472">Membrane</keyword>
<comment type="subcellular location">
    <subcellularLocation>
        <location evidence="1 11">Endoplasmic reticulum membrane</location>
        <topology evidence="1 11">Multi-pass membrane protein</topology>
    </subcellularLocation>
</comment>
<dbReference type="AlphaFoldDB" id="A0A060SY73"/>
<evidence type="ECO:0000256" key="2">
    <source>
        <dbReference type="ARBA" id="ARBA00004687"/>
    </source>
</evidence>
<evidence type="ECO:0000313" key="12">
    <source>
        <dbReference type="EMBL" id="CDP33653.1"/>
    </source>
</evidence>
<comment type="pathway">
    <text evidence="2">Glycolipid biosynthesis; glycosylphosphatidylinositol-anchor biosynthesis.</text>
</comment>
<evidence type="ECO:0000256" key="1">
    <source>
        <dbReference type="ARBA" id="ARBA00004477"/>
    </source>
</evidence>
<evidence type="ECO:0000256" key="4">
    <source>
        <dbReference type="ARBA" id="ARBA00022676"/>
    </source>
</evidence>
<comment type="similarity">
    <text evidence="10">Belongs to the glycosyltransferase 22 family. PIGZ subfamily.</text>
</comment>
<dbReference type="PANTHER" id="PTHR22760:SF3">
    <property type="entry name" value="GPI MANNOSYLTRANSFERASE 4"/>
    <property type="match status" value="1"/>
</dbReference>
<dbReference type="EMBL" id="HG937691">
    <property type="protein sequence ID" value="CDP33653.1"/>
    <property type="molecule type" value="Genomic_DNA"/>
</dbReference>
<evidence type="ECO:0000256" key="11">
    <source>
        <dbReference type="RuleBase" id="RU363075"/>
    </source>
</evidence>
<dbReference type="PANTHER" id="PTHR22760">
    <property type="entry name" value="GLYCOSYLTRANSFERASE"/>
    <property type="match status" value="1"/>
</dbReference>
<dbReference type="EC" id="2.4.1.-" evidence="11"/>
<sequence length="568" mass="63790">MTRTTSGASASSGFDDLFSRSRTWRGLFFVTIILRTFFSLSTSYIHPDEHFQGPEAMADRVFGWATEKPWEFTAEHPARSYFAVWLVYGLPMSFFRTVFGSGSSIEPIRVFYMLRIWFALATWVLCDQAIDRLCKYKQDRIRSLVFVSTSYVTWTFQSHTFSNSVETVVLLWCLVIIHEFKHARATTFERCCDAAELGALITFGIFNRVTFPAFLILPSLSLIQQLIRYPMTVVPMVAAAVATAMLAVYVDTSVYKGVSTSTDSYVIAPLNNLLYNMDVNNLSVHGLHSRFTHVLINLPQLIGPAIIFLASTKYVVSLPFMSALSGLVALSLVPHQELRFLVPIVPLLSLCLDTTILSRKRIKIVFGLWFVFNLIMGVLMGTLHQGGVVPAQAYIGKNLITSKAGTTVVWWKTYPPPIWLLGQPNGTVETLSVSDFKLDLAGLGSELEQHQFRTHSNGTIARPVTVVDLMGSDEAIAAQTLDQVSSHISTTTTRYIPRAYLVCPYSAFESHQFLSKRESNGRRKRTTSSGYRLTPIWNTNLHLSMESLDFSDWHTLKPGLGIWEIQPL</sequence>
<feature type="transmembrane region" description="Helical" evidence="11">
    <location>
        <begin position="229"/>
        <end position="250"/>
    </location>
</feature>
<keyword evidence="4 11" id="KW-0328">Glycosyltransferase</keyword>
<keyword evidence="7 11" id="KW-0256">Endoplasmic reticulum</keyword>
<evidence type="ECO:0000256" key="10">
    <source>
        <dbReference type="ARBA" id="ARBA00038466"/>
    </source>
</evidence>
<dbReference type="GO" id="GO:0000026">
    <property type="term" value="F:alpha-1,2-mannosyltransferase activity"/>
    <property type="evidence" value="ECO:0007669"/>
    <property type="project" value="TreeGrafter"/>
</dbReference>
<evidence type="ECO:0000256" key="5">
    <source>
        <dbReference type="ARBA" id="ARBA00022679"/>
    </source>
</evidence>
<gene>
    <name evidence="12" type="ORF">GNLVRS02_ARAD1A14190g</name>
</gene>
<reference evidence="12" key="2">
    <citation type="submission" date="2014-06" db="EMBL/GenBank/DDBJ databases">
        <title>The complete genome of Blastobotrys (Arxula) adeninivorans LS3 - a yeast of biotechnological interest.</title>
        <authorList>
            <person name="Kunze G."/>
            <person name="Gaillardin C."/>
            <person name="Czernicka M."/>
            <person name="Durrens P."/>
            <person name="Martin T."/>
            <person name="Boer E."/>
            <person name="Gabaldon T."/>
            <person name="Cruz J."/>
            <person name="Talla E."/>
            <person name="Marck C."/>
            <person name="Goffeau A."/>
            <person name="Barbe V."/>
            <person name="Baret P."/>
            <person name="Baronian K."/>
            <person name="Beier S."/>
            <person name="Bleykasten C."/>
            <person name="Bode R."/>
            <person name="Casaregola S."/>
            <person name="Despons L."/>
            <person name="Fairhead C."/>
            <person name="Giersberg M."/>
            <person name="Gierski P."/>
            <person name="Hahnel U."/>
            <person name="Hartmann A."/>
            <person name="Jankowska D."/>
            <person name="Jubin C."/>
            <person name="Jung P."/>
            <person name="Lafontaine I."/>
            <person name="Leh-Louis V."/>
            <person name="Lemaire M."/>
            <person name="Marcet-Houben M."/>
            <person name="Mascher M."/>
            <person name="Morel G."/>
            <person name="Richard G.-F."/>
            <person name="Riechen J."/>
            <person name="Sacerdot C."/>
            <person name="Sarkar A."/>
            <person name="Savel G."/>
            <person name="Schacherer J."/>
            <person name="Sherman D."/>
            <person name="Straub M.-L."/>
            <person name="Stein N."/>
            <person name="Thierry A."/>
            <person name="Trautwein-Schult A."/>
            <person name="Westhof E."/>
            <person name="Worch S."/>
            <person name="Dujon B."/>
            <person name="Souciet J.-L."/>
            <person name="Wincker P."/>
            <person name="Scholz U."/>
            <person name="Neuveglise N."/>
        </authorList>
    </citation>
    <scope>NUCLEOTIDE SEQUENCE</scope>
    <source>
        <strain evidence="12">LS3</strain>
    </source>
</reference>
<evidence type="ECO:0000256" key="9">
    <source>
        <dbReference type="ARBA" id="ARBA00023136"/>
    </source>
</evidence>
<evidence type="ECO:0000256" key="7">
    <source>
        <dbReference type="ARBA" id="ARBA00022824"/>
    </source>
</evidence>
<evidence type="ECO:0000256" key="8">
    <source>
        <dbReference type="ARBA" id="ARBA00022989"/>
    </source>
</evidence>
<keyword evidence="6 11" id="KW-0812">Transmembrane</keyword>
<dbReference type="Pfam" id="PF03901">
    <property type="entry name" value="Glyco_transf_22"/>
    <property type="match status" value="1"/>
</dbReference>
<accession>A0A060SY73</accession>
<evidence type="ECO:0000256" key="6">
    <source>
        <dbReference type="ARBA" id="ARBA00022692"/>
    </source>
</evidence>